<dbReference type="Gene3D" id="2.130.10.10">
    <property type="entry name" value="YVTN repeat-like/Quinoprotein amine dehydrogenase"/>
    <property type="match status" value="1"/>
</dbReference>
<dbReference type="InterPro" id="IPR039328">
    <property type="entry name" value="WDR89"/>
</dbReference>
<comment type="caution">
    <text evidence="5">The sequence shown here is derived from an EMBL/GenBank/DDBJ whole genome shotgun (WGS) entry which is preliminary data.</text>
</comment>
<name>A0AAV8X2W4_9CUCU</name>
<evidence type="ECO:0000313" key="5">
    <source>
        <dbReference type="EMBL" id="KAJ8932902.1"/>
    </source>
</evidence>
<evidence type="ECO:0000256" key="1">
    <source>
        <dbReference type="ARBA" id="ARBA00021125"/>
    </source>
</evidence>
<dbReference type="PANTHER" id="PTHR22889:SF0">
    <property type="entry name" value="WD REPEAT-CONTAINING PROTEIN 89"/>
    <property type="match status" value="1"/>
</dbReference>
<feature type="repeat" description="WD" evidence="4">
    <location>
        <begin position="216"/>
        <end position="257"/>
    </location>
</feature>
<keyword evidence="3" id="KW-0677">Repeat</keyword>
<feature type="repeat" description="WD" evidence="4">
    <location>
        <begin position="68"/>
        <end position="110"/>
    </location>
</feature>
<dbReference type="InterPro" id="IPR001680">
    <property type="entry name" value="WD40_rpt"/>
</dbReference>
<evidence type="ECO:0000256" key="3">
    <source>
        <dbReference type="ARBA" id="ARBA00022737"/>
    </source>
</evidence>
<dbReference type="SUPFAM" id="SSF50978">
    <property type="entry name" value="WD40 repeat-like"/>
    <property type="match status" value="1"/>
</dbReference>
<dbReference type="SMART" id="SM00320">
    <property type="entry name" value="WD40"/>
    <property type="match status" value="2"/>
</dbReference>
<dbReference type="PROSITE" id="PS50294">
    <property type="entry name" value="WD_REPEATS_REGION"/>
    <property type="match status" value="1"/>
</dbReference>
<dbReference type="InterPro" id="IPR015943">
    <property type="entry name" value="WD40/YVTN_repeat-like_dom_sf"/>
</dbReference>
<keyword evidence="6" id="KW-1185">Reference proteome</keyword>
<gene>
    <name evidence="5" type="ORF">NQ318_023203</name>
</gene>
<keyword evidence="2 4" id="KW-0853">WD repeat</keyword>
<accession>A0AAV8X2W4</accession>
<proteinExistence type="predicted"/>
<dbReference type="Proteomes" id="UP001162162">
    <property type="component" value="Unassembled WGS sequence"/>
</dbReference>
<dbReference type="PANTHER" id="PTHR22889">
    <property type="entry name" value="WD REPEAT-CONTAINING PROTEIN 89"/>
    <property type="match status" value="1"/>
</dbReference>
<evidence type="ECO:0000313" key="6">
    <source>
        <dbReference type="Proteomes" id="UP001162162"/>
    </source>
</evidence>
<dbReference type="InterPro" id="IPR036322">
    <property type="entry name" value="WD40_repeat_dom_sf"/>
</dbReference>
<dbReference type="AlphaFoldDB" id="A0AAV8X2W4"/>
<sequence length="263" mass="29983">MWDLRIPEKPALIFQDPAFENNTQARTFSCFDIACNERVITVGTDLFEGDAFLLFYDVRNSKFLGGYWESHTDDITQVKFHPYDRDKLISGSTDGLINIYDLSQSSEDDALIDTLNTQSSIEQLLWFGGRDKSSISCITHTSDLQLWHAEGAEPYKHFTRGDIAREIKVASEDYVYISKCHTADESLLVLAGSNDTEDCACSLYIRNGNLQPAVTLKENKQIVRSSWYNENTNILLTGGEKGILNVWKLDRRRDFNVKTKKSR</sequence>
<evidence type="ECO:0000256" key="4">
    <source>
        <dbReference type="PROSITE-ProRule" id="PRU00221"/>
    </source>
</evidence>
<dbReference type="EMBL" id="JAPWTK010001340">
    <property type="protein sequence ID" value="KAJ8932902.1"/>
    <property type="molecule type" value="Genomic_DNA"/>
</dbReference>
<protein>
    <recommendedName>
        <fullName evidence="1">WD repeat-containing protein 89</fullName>
    </recommendedName>
</protein>
<dbReference type="PROSITE" id="PS50082">
    <property type="entry name" value="WD_REPEATS_2"/>
    <property type="match status" value="2"/>
</dbReference>
<organism evidence="5 6">
    <name type="scientific">Aromia moschata</name>
    <dbReference type="NCBI Taxonomy" id="1265417"/>
    <lineage>
        <taxon>Eukaryota</taxon>
        <taxon>Metazoa</taxon>
        <taxon>Ecdysozoa</taxon>
        <taxon>Arthropoda</taxon>
        <taxon>Hexapoda</taxon>
        <taxon>Insecta</taxon>
        <taxon>Pterygota</taxon>
        <taxon>Neoptera</taxon>
        <taxon>Endopterygota</taxon>
        <taxon>Coleoptera</taxon>
        <taxon>Polyphaga</taxon>
        <taxon>Cucujiformia</taxon>
        <taxon>Chrysomeloidea</taxon>
        <taxon>Cerambycidae</taxon>
        <taxon>Cerambycinae</taxon>
        <taxon>Callichromatini</taxon>
        <taxon>Aromia</taxon>
    </lineage>
</organism>
<evidence type="ECO:0000256" key="2">
    <source>
        <dbReference type="ARBA" id="ARBA00022574"/>
    </source>
</evidence>
<dbReference type="Pfam" id="PF00400">
    <property type="entry name" value="WD40"/>
    <property type="match status" value="1"/>
</dbReference>
<reference evidence="5" key="1">
    <citation type="journal article" date="2023" name="Insect Mol. Biol.">
        <title>Genome sequencing provides insights into the evolution of gene families encoding plant cell wall-degrading enzymes in longhorned beetles.</title>
        <authorList>
            <person name="Shin N.R."/>
            <person name="Okamura Y."/>
            <person name="Kirsch R."/>
            <person name="Pauchet Y."/>
        </authorList>
    </citation>
    <scope>NUCLEOTIDE SEQUENCE</scope>
    <source>
        <strain evidence="5">AMC_N1</strain>
    </source>
</reference>